<dbReference type="Pfam" id="PF13531">
    <property type="entry name" value="SBP_bac_11"/>
    <property type="match status" value="1"/>
</dbReference>
<dbReference type="PROSITE" id="PS50234">
    <property type="entry name" value="VWFA"/>
    <property type="match status" value="1"/>
</dbReference>
<proteinExistence type="predicted"/>
<evidence type="ECO:0000256" key="2">
    <source>
        <dbReference type="SAM" id="Phobius"/>
    </source>
</evidence>
<feature type="transmembrane region" description="Helical" evidence="2">
    <location>
        <begin position="27"/>
        <end position="46"/>
    </location>
</feature>
<accession>I0H122</accession>
<dbReference type="AlphaFoldDB" id="I0H122"/>
<evidence type="ECO:0000259" key="3">
    <source>
        <dbReference type="PROSITE" id="PS50234"/>
    </source>
</evidence>
<sequence length="572" mass="59260">MSDNEWPRELPAAHGEWNDPPHRPQRAILAAALVLAVLAAAGGLTWQLMRNGAESPDAAPTAAPVPSVTSPSVAPCPEPELSVAAAPEIEPLIREAAATLNPSGLRCPPVVVRAEEPAITAAAKERAGVWIPSSSAWLSVAARAGGAYSVSGKPIAYSPVLIAAPEGIASVYAKDGTTSWTGLIKGATESTFPTITMPDPLKSTVGLLSVHAVHAATARTTKDAGIAQLRALTLRSRLEEANADPAELLERMGRQTDGTTAVFDIGLFPVLEQQLKAYQKVKHPVPLAGAPPADGRVEADYPFAIRKGADKELAAQLRAAISKPAVAAAGFRTEPTAGVLRLPQSSGKLLGPARQWAQYRDLAFQVLLLIDSSGSMNEPITDRDGRSGTKASLLRASGVSAAELFGDDTRIGMWYFGTAARNGPAHTEVVRYGSISGVVDGQTRREALQTRIGAYKPESSAGTPLYQAVLDGVETMRGEVTPDAATVVVVLTDGADGGARFAMSNDAFLKKLTAGQDPAKPVSIIAVGYGPDANMSALTGMADATGGKAFAAENPADLASAVAQAFLAAHTS</sequence>
<keyword evidence="2" id="KW-0472">Membrane</keyword>
<dbReference type="SMART" id="SM00327">
    <property type="entry name" value="VWA"/>
    <property type="match status" value="1"/>
</dbReference>
<protein>
    <recommendedName>
        <fullName evidence="3">VWFA domain-containing protein</fullName>
    </recommendedName>
</protein>
<dbReference type="InterPro" id="IPR036465">
    <property type="entry name" value="vWFA_dom_sf"/>
</dbReference>
<dbReference type="Gene3D" id="3.40.50.410">
    <property type="entry name" value="von Willebrand factor, type A domain"/>
    <property type="match status" value="1"/>
</dbReference>
<organism evidence="4 5">
    <name type="scientific">Actinoplanes missouriensis (strain ATCC 14538 / DSM 43046 / CBS 188.64 / JCM 3121 / NBRC 102363 / NCIMB 12654 / NRRL B-3342 / UNCC 431)</name>
    <dbReference type="NCBI Taxonomy" id="512565"/>
    <lineage>
        <taxon>Bacteria</taxon>
        <taxon>Bacillati</taxon>
        <taxon>Actinomycetota</taxon>
        <taxon>Actinomycetes</taxon>
        <taxon>Micromonosporales</taxon>
        <taxon>Micromonosporaceae</taxon>
        <taxon>Actinoplanes</taxon>
    </lineage>
</organism>
<feature type="region of interest" description="Disordered" evidence="1">
    <location>
        <begin position="1"/>
        <end position="20"/>
    </location>
</feature>
<dbReference type="Proteomes" id="UP000007882">
    <property type="component" value="Chromosome"/>
</dbReference>
<feature type="compositionally biased region" description="Low complexity" evidence="1">
    <location>
        <begin position="58"/>
        <end position="75"/>
    </location>
</feature>
<dbReference type="InterPro" id="IPR002035">
    <property type="entry name" value="VWF_A"/>
</dbReference>
<dbReference type="eggNOG" id="COG2304">
    <property type="taxonomic scope" value="Bacteria"/>
</dbReference>
<dbReference type="OrthoDB" id="5621159at2"/>
<evidence type="ECO:0000313" key="4">
    <source>
        <dbReference type="EMBL" id="BAL86709.1"/>
    </source>
</evidence>
<dbReference type="KEGG" id="ams:AMIS_14890"/>
<dbReference type="RefSeq" id="WP_014441606.1">
    <property type="nucleotide sequence ID" value="NC_017093.1"/>
</dbReference>
<keyword evidence="5" id="KW-1185">Reference proteome</keyword>
<dbReference type="HOGENOM" id="CLU_018489_1_0_11"/>
<feature type="domain" description="VWFA" evidence="3">
    <location>
        <begin position="365"/>
        <end position="566"/>
    </location>
</feature>
<dbReference type="SUPFAM" id="SSF53300">
    <property type="entry name" value="vWA-like"/>
    <property type="match status" value="1"/>
</dbReference>
<evidence type="ECO:0000313" key="5">
    <source>
        <dbReference type="Proteomes" id="UP000007882"/>
    </source>
</evidence>
<gene>
    <name evidence="4" type="ordered locus">AMIS_14890</name>
</gene>
<evidence type="ECO:0000256" key="1">
    <source>
        <dbReference type="SAM" id="MobiDB-lite"/>
    </source>
</evidence>
<feature type="region of interest" description="Disordered" evidence="1">
    <location>
        <begin position="54"/>
        <end position="77"/>
    </location>
</feature>
<keyword evidence="2" id="KW-0812">Transmembrane</keyword>
<reference evidence="4 5" key="1">
    <citation type="submission" date="2012-02" db="EMBL/GenBank/DDBJ databases">
        <title>Complete genome sequence of Actinoplanes missouriensis 431 (= NBRC 102363).</title>
        <authorList>
            <person name="Ohnishi Y."/>
            <person name="Ishikawa J."/>
            <person name="Sekine M."/>
            <person name="Hosoyama A."/>
            <person name="Harada T."/>
            <person name="Narita H."/>
            <person name="Hata T."/>
            <person name="Konno Y."/>
            <person name="Tutikane K."/>
            <person name="Fujita N."/>
            <person name="Horinouchi S."/>
            <person name="Hayakawa M."/>
        </authorList>
    </citation>
    <scope>NUCLEOTIDE SEQUENCE [LARGE SCALE GENOMIC DNA]</scope>
    <source>
        <strain evidence="5">ATCC 14538 / DSM 43046 / CBS 188.64 / JCM 3121 / NBRC 102363 / NCIMB 12654 / NRRL B-3342 / UNCC 431</strain>
    </source>
</reference>
<dbReference type="STRING" id="512565.AMIS_14890"/>
<dbReference type="EMBL" id="AP012319">
    <property type="protein sequence ID" value="BAL86709.1"/>
    <property type="molecule type" value="Genomic_DNA"/>
</dbReference>
<dbReference type="PATRIC" id="fig|512565.3.peg.1497"/>
<name>I0H122_ACTM4</name>
<keyword evidence="2" id="KW-1133">Transmembrane helix</keyword>